<accession>A0A1Q2ZY60</accession>
<dbReference type="AlphaFoldDB" id="A0A1Q2ZY60"/>
<proteinExistence type="predicted"/>
<comment type="caution">
    <text evidence="1">The sequence shown here is derived from an EMBL/GenBank/DDBJ whole genome shotgun (WGS) entry which is preliminary data.</text>
</comment>
<dbReference type="OrthoDB" id="4035536at2759"/>
<name>A0A1Q2ZY60_ZYGRO</name>
<protein>
    <submittedName>
        <fullName evidence="1">Uncharacterized protein</fullName>
    </submittedName>
</protein>
<dbReference type="OMA" id="YFEPETQ"/>
<dbReference type="GO" id="GO:0030437">
    <property type="term" value="P:ascospore formation"/>
    <property type="evidence" value="ECO:0007669"/>
    <property type="project" value="EnsemblFungi"/>
</dbReference>
<gene>
    <name evidence="1" type="ORF">ZYGR_0I06890</name>
</gene>
<dbReference type="GO" id="GO:0045144">
    <property type="term" value="P:meiotic sister chromatid segregation"/>
    <property type="evidence" value="ECO:0007669"/>
    <property type="project" value="EnsemblFungi"/>
</dbReference>
<dbReference type="GO" id="GO:0071459">
    <property type="term" value="P:protein localization to chromosome, centromeric region"/>
    <property type="evidence" value="ECO:0007669"/>
    <property type="project" value="EnsemblFungi"/>
</dbReference>
<dbReference type="CDD" id="cd22875">
    <property type="entry name" value="IML3"/>
    <property type="match status" value="1"/>
</dbReference>
<sequence length="213" mass="24674">MRYEWSLFELHRLIFLEERLTELKELLGSNLNLDKLAINEHTTRIDLLQEHDDSINRFTIFCNAEMRVPMVLCFAGEDQWIQLLCSWLKSQGVIVLPIELDSQAMLSVADEIIGLKSYDTKLIFDVTTTDRNLRKLELEVDKESFQRLTRELTSHTALQDIIVPYIYQRSGMIIEKLPLTMISFTGAASITHDKIVVSSWSNDTLKKLLEVVQ</sequence>
<organism evidence="1 2">
    <name type="scientific">Zygosaccharomyces rouxii</name>
    <dbReference type="NCBI Taxonomy" id="4956"/>
    <lineage>
        <taxon>Eukaryota</taxon>
        <taxon>Fungi</taxon>
        <taxon>Dikarya</taxon>
        <taxon>Ascomycota</taxon>
        <taxon>Saccharomycotina</taxon>
        <taxon>Saccharomycetes</taxon>
        <taxon>Saccharomycetales</taxon>
        <taxon>Saccharomycetaceae</taxon>
        <taxon>Zygosaccharomyces</taxon>
    </lineage>
</organism>
<dbReference type="EMBL" id="BDGX01000009">
    <property type="protein sequence ID" value="GAV48392.1"/>
    <property type="molecule type" value="Genomic_DNA"/>
</dbReference>
<dbReference type="GO" id="GO:0034087">
    <property type="term" value="P:establishment of mitotic sister chromatid cohesion"/>
    <property type="evidence" value="ECO:0007669"/>
    <property type="project" value="EnsemblFungi"/>
</dbReference>
<dbReference type="GO" id="GO:0034089">
    <property type="term" value="P:establishment of meiotic sister chromatid cohesion"/>
    <property type="evidence" value="ECO:0007669"/>
    <property type="project" value="EnsemblFungi"/>
</dbReference>
<evidence type="ECO:0000313" key="2">
    <source>
        <dbReference type="Proteomes" id="UP000187013"/>
    </source>
</evidence>
<dbReference type="Proteomes" id="UP000187013">
    <property type="component" value="Unassembled WGS sequence"/>
</dbReference>
<dbReference type="GO" id="GO:0034090">
    <property type="term" value="P:maintenance of meiotic sister chromatid cohesion"/>
    <property type="evidence" value="ECO:0007669"/>
    <property type="project" value="EnsemblFungi"/>
</dbReference>
<evidence type="ECO:0000313" key="1">
    <source>
        <dbReference type="EMBL" id="GAV48392.1"/>
    </source>
</evidence>
<dbReference type="GO" id="GO:0000940">
    <property type="term" value="C:outer kinetochore"/>
    <property type="evidence" value="ECO:0007669"/>
    <property type="project" value="EnsemblFungi"/>
</dbReference>
<reference evidence="1 2" key="1">
    <citation type="submission" date="2016-08" db="EMBL/GenBank/DDBJ databases">
        <title>Draft genome sequence of allopolyploid Zygosaccharomyces rouxii.</title>
        <authorList>
            <person name="Watanabe J."/>
            <person name="Uehara K."/>
            <person name="Mogi Y."/>
            <person name="Tsukioka Y."/>
        </authorList>
    </citation>
    <scope>NUCLEOTIDE SEQUENCE [LARGE SCALE GENOMIC DNA]</scope>
    <source>
        <strain evidence="1 2">NBRC 110957</strain>
    </source>
</reference>
<dbReference type="eggNOG" id="ENOG502S57G">
    <property type="taxonomic scope" value="Eukaryota"/>
</dbReference>